<dbReference type="OrthoDB" id="9816225at2"/>
<dbReference type="Proteomes" id="UP000198517">
    <property type="component" value="Unassembled WGS sequence"/>
</dbReference>
<sequence length="201" mass="23228">DENGKPYKSSGGKMVYNEILKREIPAEWEVKSVGEILKKNKPTIKINAKDYLLFGKIPIIDQSIDFICGYTNKIESLIESSDIPAIIFGDHTRILKLVDFDFARGADGTQILFSNNKKMPQYLLYHSLLKIDLSNYGYARHFKFLKEQKILLPNDRIAEKFVGSVKILYKKMKINRNEIYHLQALRDTLLPMLMNGQIEVE</sequence>
<dbReference type="InterPro" id="IPR044946">
    <property type="entry name" value="Restrct_endonuc_typeI_TRD_sf"/>
</dbReference>
<keyword evidence="4" id="KW-1185">Reference proteome</keyword>
<evidence type="ECO:0000313" key="4">
    <source>
        <dbReference type="Proteomes" id="UP000198517"/>
    </source>
</evidence>
<dbReference type="RefSeq" id="WP_092736478.1">
    <property type="nucleotide sequence ID" value="NZ_FNAS01000007.1"/>
</dbReference>
<feature type="non-terminal residue" evidence="3">
    <location>
        <position position="1"/>
    </location>
</feature>
<keyword evidence="2" id="KW-0238">DNA-binding</keyword>
<keyword evidence="1" id="KW-0680">Restriction system</keyword>
<dbReference type="STRING" id="1071918.SAMN05421544_10789"/>
<dbReference type="SUPFAM" id="SSF116734">
    <property type="entry name" value="DNA methylase specificity domain"/>
    <property type="match status" value="1"/>
</dbReference>
<protein>
    <submittedName>
        <fullName evidence="3">Type I restriction enzyme, S subunit</fullName>
    </submittedName>
</protein>
<organism evidence="3 4">
    <name type="scientific">Riemerella columbipharyngis</name>
    <dbReference type="NCBI Taxonomy" id="1071918"/>
    <lineage>
        <taxon>Bacteria</taxon>
        <taxon>Pseudomonadati</taxon>
        <taxon>Bacteroidota</taxon>
        <taxon>Flavobacteriia</taxon>
        <taxon>Flavobacteriales</taxon>
        <taxon>Weeksellaceae</taxon>
        <taxon>Riemerella</taxon>
    </lineage>
</organism>
<dbReference type="Gene3D" id="1.10.287.1120">
    <property type="entry name" value="Bipartite methylase S protein"/>
    <property type="match status" value="1"/>
</dbReference>
<name>A0A1G7C891_9FLAO</name>
<dbReference type="GO" id="GO:0009307">
    <property type="term" value="P:DNA restriction-modification system"/>
    <property type="evidence" value="ECO:0007669"/>
    <property type="project" value="UniProtKB-KW"/>
</dbReference>
<dbReference type="EMBL" id="FNAS01000007">
    <property type="protein sequence ID" value="SDE35551.1"/>
    <property type="molecule type" value="Genomic_DNA"/>
</dbReference>
<reference evidence="3 4" key="1">
    <citation type="submission" date="2016-10" db="EMBL/GenBank/DDBJ databases">
        <authorList>
            <person name="de Groot N.N."/>
        </authorList>
    </citation>
    <scope>NUCLEOTIDE SEQUENCE [LARGE SCALE GENOMIC DNA]</scope>
    <source>
        <strain evidence="3 4">DSM 24015</strain>
    </source>
</reference>
<gene>
    <name evidence="3" type="ORF">SAMN05421544_10789</name>
</gene>
<accession>A0A1G7C891</accession>
<evidence type="ECO:0000256" key="2">
    <source>
        <dbReference type="ARBA" id="ARBA00023125"/>
    </source>
</evidence>
<proteinExistence type="predicted"/>
<dbReference type="Gene3D" id="3.90.220.20">
    <property type="entry name" value="DNA methylase specificity domains"/>
    <property type="match status" value="1"/>
</dbReference>
<evidence type="ECO:0000313" key="3">
    <source>
        <dbReference type="EMBL" id="SDE35551.1"/>
    </source>
</evidence>
<evidence type="ECO:0000256" key="1">
    <source>
        <dbReference type="ARBA" id="ARBA00022747"/>
    </source>
</evidence>
<dbReference type="GO" id="GO:0003677">
    <property type="term" value="F:DNA binding"/>
    <property type="evidence" value="ECO:0007669"/>
    <property type="project" value="UniProtKB-KW"/>
</dbReference>
<dbReference type="AlphaFoldDB" id="A0A1G7C891"/>